<evidence type="ECO:0000313" key="2">
    <source>
        <dbReference type="EMBL" id="OLL26197.1"/>
    </source>
</evidence>
<feature type="compositionally biased region" description="Low complexity" evidence="1">
    <location>
        <begin position="56"/>
        <end position="71"/>
    </location>
</feature>
<feature type="region of interest" description="Disordered" evidence="1">
    <location>
        <begin position="150"/>
        <end position="211"/>
    </location>
</feature>
<dbReference type="Proteomes" id="UP000186594">
    <property type="component" value="Unassembled WGS sequence"/>
</dbReference>
<dbReference type="EMBL" id="LXFE01000223">
    <property type="protein sequence ID" value="OLL26197.1"/>
    <property type="molecule type" value="Genomic_DNA"/>
</dbReference>
<keyword evidence="3" id="KW-1185">Reference proteome</keyword>
<accession>A0A1U7LU58</accession>
<feature type="compositionally biased region" description="Basic and acidic residues" evidence="1">
    <location>
        <begin position="179"/>
        <end position="191"/>
    </location>
</feature>
<reference evidence="2 3" key="1">
    <citation type="submission" date="2016-04" db="EMBL/GenBank/DDBJ databases">
        <title>Evolutionary innovation and constraint leading to complex multicellularity in the Ascomycota.</title>
        <authorList>
            <person name="Cisse O."/>
            <person name="Nguyen A."/>
            <person name="Hewitt D.A."/>
            <person name="Jedd G."/>
            <person name="Stajich J.E."/>
        </authorList>
    </citation>
    <scope>NUCLEOTIDE SEQUENCE [LARGE SCALE GENOMIC DNA]</scope>
    <source>
        <strain evidence="2 3">DAH-3</strain>
    </source>
</reference>
<gene>
    <name evidence="2" type="ORF">NEOLI_003863</name>
</gene>
<feature type="compositionally biased region" description="Polar residues" evidence="1">
    <location>
        <begin position="79"/>
        <end position="121"/>
    </location>
</feature>
<feature type="region of interest" description="Disordered" evidence="1">
    <location>
        <begin position="303"/>
        <end position="387"/>
    </location>
</feature>
<sequence>MPNQSDRSFADDEPGRSIALPMIPNRPNRPKRSTTQKDAVKGSQQSIKQDNDGRTSASSSASATSCLSESAGSEEDKVQISNDDGQSTRQTDTVQNESMLGTESMPNPVGSSQTNTSQSEVNLFPGFAGLEAPKDDFNQNSAILGISSLDTSIPEENTEKASAIGSGMSVDAEPSQWSEHSDKAGESKTLPDDSQDNATHMEAASAVQPGYQILSVEHDNGREGKEGLETTMAGLHSDNLEPELPTVMVAQPNTADPQSGRPRIPARPKTKVSYRLETSEIGGGTKKLPGIDIVKTAQLGKTEGFKPLSHAPPKPTVPPRPQKLSGNRANFAKDLESRLRRGPPAPSITDIEKPPKKALLVDARKDRARGPPRRTPTNAKTPERAVEPVLEGLGYSIAQSRL</sequence>
<proteinExistence type="predicted"/>
<dbReference type="AlphaFoldDB" id="A0A1U7LU58"/>
<name>A0A1U7LU58_NEOID</name>
<protein>
    <submittedName>
        <fullName evidence="2">Uncharacterized protein</fullName>
    </submittedName>
</protein>
<comment type="caution">
    <text evidence="2">The sequence shown here is derived from an EMBL/GenBank/DDBJ whole genome shotgun (WGS) entry which is preliminary data.</text>
</comment>
<dbReference type="STRING" id="1198029.A0A1U7LU58"/>
<organism evidence="2 3">
    <name type="scientific">Neolecta irregularis (strain DAH-3)</name>
    <dbReference type="NCBI Taxonomy" id="1198029"/>
    <lineage>
        <taxon>Eukaryota</taxon>
        <taxon>Fungi</taxon>
        <taxon>Dikarya</taxon>
        <taxon>Ascomycota</taxon>
        <taxon>Taphrinomycotina</taxon>
        <taxon>Neolectales</taxon>
        <taxon>Neolectaceae</taxon>
        <taxon>Neolecta</taxon>
    </lineage>
</organism>
<evidence type="ECO:0000313" key="3">
    <source>
        <dbReference type="Proteomes" id="UP000186594"/>
    </source>
</evidence>
<dbReference type="Pfam" id="PF11489">
    <property type="entry name" value="Aim21"/>
    <property type="match status" value="1"/>
</dbReference>
<feature type="region of interest" description="Disordered" evidence="1">
    <location>
        <begin position="1"/>
        <end position="122"/>
    </location>
</feature>
<evidence type="ECO:0000256" key="1">
    <source>
        <dbReference type="SAM" id="MobiDB-lite"/>
    </source>
</evidence>
<dbReference type="OrthoDB" id="5386574at2759"/>
<feature type="compositionally biased region" description="Pro residues" evidence="1">
    <location>
        <begin position="310"/>
        <end position="321"/>
    </location>
</feature>
<dbReference type="InterPro" id="IPR021582">
    <property type="entry name" value="Aim21"/>
</dbReference>
<feature type="region of interest" description="Disordered" evidence="1">
    <location>
        <begin position="251"/>
        <end position="288"/>
    </location>
</feature>